<accession>A0ACC3MZB1</accession>
<name>A0ACC3MZB1_9PEZI</name>
<proteinExistence type="predicted"/>
<protein>
    <submittedName>
        <fullName evidence="1">Uncharacterized protein</fullName>
    </submittedName>
</protein>
<gene>
    <name evidence="1" type="ORF">LTR37_012619</name>
</gene>
<comment type="caution">
    <text evidence="1">The sequence shown here is derived from an EMBL/GenBank/DDBJ whole genome shotgun (WGS) entry which is preliminary data.</text>
</comment>
<organism evidence="1 2">
    <name type="scientific">Vermiconidia calcicola</name>
    <dbReference type="NCBI Taxonomy" id="1690605"/>
    <lineage>
        <taxon>Eukaryota</taxon>
        <taxon>Fungi</taxon>
        <taxon>Dikarya</taxon>
        <taxon>Ascomycota</taxon>
        <taxon>Pezizomycotina</taxon>
        <taxon>Dothideomycetes</taxon>
        <taxon>Dothideomycetidae</taxon>
        <taxon>Mycosphaerellales</taxon>
        <taxon>Extremaceae</taxon>
        <taxon>Vermiconidia</taxon>
    </lineage>
</organism>
<reference evidence="1" key="1">
    <citation type="submission" date="2023-07" db="EMBL/GenBank/DDBJ databases">
        <title>Black Yeasts Isolated from many extreme environments.</title>
        <authorList>
            <person name="Coleine C."/>
            <person name="Stajich J.E."/>
            <person name="Selbmann L."/>
        </authorList>
    </citation>
    <scope>NUCLEOTIDE SEQUENCE</scope>
    <source>
        <strain evidence="1">CCFEE 5714</strain>
    </source>
</reference>
<dbReference type="Proteomes" id="UP001281147">
    <property type="component" value="Unassembled WGS sequence"/>
</dbReference>
<evidence type="ECO:0000313" key="2">
    <source>
        <dbReference type="Proteomes" id="UP001281147"/>
    </source>
</evidence>
<sequence length="543" mass="59618">MKSPSNGNLLSPAKLLALPAELRQLILYHVHGDDEIAHCAFDETAQRLASVCRTFKDDVAYVFRLWTQRKKELLVVRSGVFDSYMTELMAPLLSASRLLSRTQRLAGIAKRKQSRAADNNAQRMRHKRSTAVSTYDRQRRSGVYDNGRLWVFKKWITQTREEVEDTEMWRKRRESRIKALAHEKKRDEREARLELKTAKALDVHDDNARSNTCLKRTVHVYTQDSSTYVVTNIGSTSLLATPSFCSNVSVSTSTVYRSNEVIRTTLPGSTVTVYQQPTPSPQEPGGYEPGATNNGFEEGSTDYVSVGSSPEITAEVAQSGPLSPYSGNSYLLITFNNSASSLPRVRRQALEPQVYNVTQNFNASAGSTYALSAYAAQAPNGETSPICSITICVGQSCGSKTRLTTSYSRYSYQYTALSSDSSAIATFSIECDLSAYVALDDLTVLTSDAGTGGGPSSPAPATVTRYITRMQTVQQSQNQVAVQTRTTTIDGSVFTLTATTTIEASRPAAITNTGSTLLISTAIEVRILFTHCFQKLSYLLTDG</sequence>
<dbReference type="EMBL" id="JAUTXU010000118">
    <property type="protein sequence ID" value="KAK3706610.1"/>
    <property type="molecule type" value="Genomic_DNA"/>
</dbReference>
<keyword evidence="2" id="KW-1185">Reference proteome</keyword>
<evidence type="ECO:0000313" key="1">
    <source>
        <dbReference type="EMBL" id="KAK3706610.1"/>
    </source>
</evidence>